<protein>
    <submittedName>
        <fullName evidence="2">Agmatine deiminase family protein</fullName>
    </submittedName>
</protein>
<sequence>MPPVTQPDLPAPEQHLLPQDAPAAAQGFAMPAEWAAHAATWMGWPADNELWFGHLEAVRAEFAELVRTIARFEPVHLLVRDTESEQDARERLEGANVTHFPVTLHHVPLDDVWMRDNGPIFITRGTGADADLSLINWRFNAWGGKFNADHDDRVPEYVAQSLNITHWDRPEVLEGGGLEVNGAGVGLTTRSCFLTDTRNPGLSEEGYAELLRGTLGIQKLLWLDGGLENDHTDGHIDTITRFVNEQTIVTSVEPNPEDPNHATMGANLAQLRAMTDLGGQPFRVVELPLPADRLEGAEGRLPPTYANFYIGNGFVVVPQYGDPNDLPALEVLRPLFPGREVIGLSSRAIIEGGGSFHCITQQQPLGQPWQGQQ</sequence>
<dbReference type="Pfam" id="PF04371">
    <property type="entry name" value="PAD_porph"/>
    <property type="match status" value="1"/>
</dbReference>
<dbReference type="SUPFAM" id="SSF55909">
    <property type="entry name" value="Pentein"/>
    <property type="match status" value="1"/>
</dbReference>
<reference evidence="2 3" key="1">
    <citation type="submission" date="2024-09" db="EMBL/GenBank/DDBJ databases">
        <authorList>
            <person name="Sun Q."/>
            <person name="Mori K."/>
        </authorList>
    </citation>
    <scope>NUCLEOTIDE SEQUENCE [LARGE SCALE GENOMIC DNA]</scope>
    <source>
        <strain evidence="2 3">JCM 13503</strain>
    </source>
</reference>
<dbReference type="Proteomes" id="UP001589733">
    <property type="component" value="Unassembled WGS sequence"/>
</dbReference>
<dbReference type="Gene3D" id="3.75.10.10">
    <property type="entry name" value="L-arginine/glycine Amidinotransferase, Chain A"/>
    <property type="match status" value="1"/>
</dbReference>
<dbReference type="InterPro" id="IPR007466">
    <property type="entry name" value="Peptidyl-Arg-deiminase_porph"/>
</dbReference>
<keyword evidence="3" id="KW-1185">Reference proteome</keyword>
<organism evidence="2 3">
    <name type="scientific">Deinococcus oregonensis</name>
    <dbReference type="NCBI Taxonomy" id="1805970"/>
    <lineage>
        <taxon>Bacteria</taxon>
        <taxon>Thermotogati</taxon>
        <taxon>Deinococcota</taxon>
        <taxon>Deinococci</taxon>
        <taxon>Deinococcales</taxon>
        <taxon>Deinococcaceae</taxon>
        <taxon>Deinococcus</taxon>
    </lineage>
</organism>
<dbReference type="RefSeq" id="WP_380016614.1">
    <property type="nucleotide sequence ID" value="NZ_JBHLYR010000079.1"/>
</dbReference>
<proteinExistence type="predicted"/>
<accession>A0ABV6B5L2</accession>
<dbReference type="PANTHER" id="PTHR31377:SF0">
    <property type="entry name" value="AGMATINE DEIMINASE-RELATED"/>
    <property type="match status" value="1"/>
</dbReference>
<evidence type="ECO:0000313" key="2">
    <source>
        <dbReference type="EMBL" id="MFB9995054.1"/>
    </source>
</evidence>
<keyword evidence="1" id="KW-0378">Hydrolase</keyword>
<evidence type="ECO:0000313" key="3">
    <source>
        <dbReference type="Proteomes" id="UP001589733"/>
    </source>
</evidence>
<evidence type="ECO:0000256" key="1">
    <source>
        <dbReference type="ARBA" id="ARBA00022801"/>
    </source>
</evidence>
<comment type="caution">
    <text evidence="2">The sequence shown here is derived from an EMBL/GenBank/DDBJ whole genome shotgun (WGS) entry which is preliminary data.</text>
</comment>
<dbReference type="PANTHER" id="PTHR31377">
    <property type="entry name" value="AGMATINE DEIMINASE-RELATED"/>
    <property type="match status" value="1"/>
</dbReference>
<gene>
    <name evidence="2" type="ORF">ACFFLM_24190</name>
</gene>
<name>A0ABV6B5L2_9DEIO</name>
<dbReference type="EMBL" id="JBHLYR010000079">
    <property type="protein sequence ID" value="MFB9995054.1"/>
    <property type="molecule type" value="Genomic_DNA"/>
</dbReference>